<proteinExistence type="predicted"/>
<comment type="caution">
    <text evidence="2">The sequence shown here is derived from an EMBL/GenBank/DDBJ whole genome shotgun (WGS) entry which is preliminary data.</text>
</comment>
<organism evidence="2 3">
    <name type="scientific">Pedobacter hiemivivus</name>
    <dbReference type="NCBI Taxonomy" id="2530454"/>
    <lineage>
        <taxon>Bacteria</taxon>
        <taxon>Pseudomonadati</taxon>
        <taxon>Bacteroidota</taxon>
        <taxon>Sphingobacteriia</taxon>
        <taxon>Sphingobacteriales</taxon>
        <taxon>Sphingobacteriaceae</taxon>
        <taxon>Pedobacter</taxon>
    </lineage>
</organism>
<evidence type="ECO:0000313" key="3">
    <source>
        <dbReference type="Proteomes" id="UP000291117"/>
    </source>
</evidence>
<dbReference type="RefSeq" id="WP_131608697.1">
    <property type="nucleotide sequence ID" value="NZ_SJSM01000004.1"/>
</dbReference>
<feature type="domain" description="Glycosyltransferase 2-like" evidence="1">
    <location>
        <begin position="13"/>
        <end position="150"/>
    </location>
</feature>
<dbReference type="GO" id="GO:0016740">
    <property type="term" value="F:transferase activity"/>
    <property type="evidence" value="ECO:0007669"/>
    <property type="project" value="UniProtKB-KW"/>
</dbReference>
<evidence type="ECO:0000313" key="2">
    <source>
        <dbReference type="EMBL" id="TCC97285.1"/>
    </source>
</evidence>
<dbReference type="EMBL" id="SJSM01000004">
    <property type="protein sequence ID" value="TCC97285.1"/>
    <property type="molecule type" value="Genomic_DNA"/>
</dbReference>
<dbReference type="Proteomes" id="UP000291117">
    <property type="component" value="Unassembled WGS sequence"/>
</dbReference>
<dbReference type="AlphaFoldDB" id="A0A4R0NAW1"/>
<gene>
    <name evidence="2" type="ORF">EZ444_10570</name>
</gene>
<sequence length="259" mass="30928">MTNKVEYFDDVTLMITHYNRSKSLEQLLSKIKEANCSFKDIVVSDDCSKPEHLDYIKDLNKDYNFRLITSEKNGGLGNNLNKGQDAVRTPFILYIQEDFIPLDCFSEHLRNGVSLLKEYEDFDMVRFYAYNKYPYLKANKYGFSEMIFKWWYPGLDKFAYYSDHPHLKRNNFSQKFGRYLEGTSGDKTEFSMMMSFLKKKGKAFFYEDHKSVLEQVNSSDEPSTMTRDMWRNSNNFFVTILRTVYRYCNYYSALFLRKF</sequence>
<keyword evidence="2" id="KW-0808">Transferase</keyword>
<dbReference type="SUPFAM" id="SSF53448">
    <property type="entry name" value="Nucleotide-diphospho-sugar transferases"/>
    <property type="match status" value="1"/>
</dbReference>
<dbReference type="Pfam" id="PF00535">
    <property type="entry name" value="Glycos_transf_2"/>
    <property type="match status" value="1"/>
</dbReference>
<name>A0A4R0NAW1_9SPHI</name>
<dbReference type="CDD" id="cd00761">
    <property type="entry name" value="Glyco_tranf_GTA_type"/>
    <property type="match status" value="1"/>
</dbReference>
<dbReference type="Gene3D" id="3.90.550.10">
    <property type="entry name" value="Spore Coat Polysaccharide Biosynthesis Protein SpsA, Chain A"/>
    <property type="match status" value="1"/>
</dbReference>
<accession>A0A4R0NAW1</accession>
<dbReference type="InterPro" id="IPR029044">
    <property type="entry name" value="Nucleotide-diphossugar_trans"/>
</dbReference>
<keyword evidence="3" id="KW-1185">Reference proteome</keyword>
<dbReference type="OrthoDB" id="744361at2"/>
<reference evidence="2 3" key="1">
    <citation type="submission" date="2019-02" db="EMBL/GenBank/DDBJ databases">
        <title>Pedobacter sp. RP-3-8 sp. nov., isolated from Arctic soil.</title>
        <authorList>
            <person name="Dahal R.H."/>
        </authorList>
    </citation>
    <scope>NUCLEOTIDE SEQUENCE [LARGE SCALE GENOMIC DNA]</scope>
    <source>
        <strain evidence="2 3">RP-3-8</strain>
    </source>
</reference>
<protein>
    <submittedName>
        <fullName evidence="2">Glycosyltransferase family 2 protein</fullName>
    </submittedName>
</protein>
<evidence type="ECO:0000259" key="1">
    <source>
        <dbReference type="Pfam" id="PF00535"/>
    </source>
</evidence>
<dbReference type="InterPro" id="IPR001173">
    <property type="entry name" value="Glyco_trans_2-like"/>
</dbReference>